<organism evidence="1 2">
    <name type="scientific">Oikeobacillus pervagus</name>
    <dbReference type="NCBI Taxonomy" id="1325931"/>
    <lineage>
        <taxon>Bacteria</taxon>
        <taxon>Bacillati</taxon>
        <taxon>Bacillota</taxon>
        <taxon>Bacilli</taxon>
        <taxon>Bacillales</taxon>
        <taxon>Bacillaceae</taxon>
        <taxon>Oikeobacillus</taxon>
    </lineage>
</organism>
<dbReference type="PANTHER" id="PTHR41263:SF1">
    <property type="entry name" value="ASPARTYL-PHOSPHATE PHOSPHATASE YISI"/>
    <property type="match status" value="1"/>
</dbReference>
<dbReference type="EMBL" id="JAUSUC010000009">
    <property type="protein sequence ID" value="MDQ0214662.1"/>
    <property type="molecule type" value="Genomic_DNA"/>
</dbReference>
<accession>A0AAJ1SZS0</accession>
<dbReference type="GO" id="GO:0043937">
    <property type="term" value="P:regulation of sporulation"/>
    <property type="evidence" value="ECO:0007669"/>
    <property type="project" value="InterPro"/>
</dbReference>
<keyword evidence="2" id="KW-1185">Reference proteome</keyword>
<dbReference type="InterPro" id="IPR018540">
    <property type="entry name" value="Spo0E-like"/>
</dbReference>
<dbReference type="AlphaFoldDB" id="A0AAJ1SZS0"/>
<protein>
    <submittedName>
        <fullName evidence="1">Stage 0 sporulation regulatory protein</fullName>
    </submittedName>
</protein>
<dbReference type="InterPro" id="IPR037208">
    <property type="entry name" value="Spo0E-like_sf"/>
</dbReference>
<comment type="caution">
    <text evidence="1">The sequence shown here is derived from an EMBL/GenBank/DDBJ whole genome shotgun (WGS) entry which is preliminary data.</text>
</comment>
<dbReference type="RefSeq" id="WP_307256647.1">
    <property type="nucleotide sequence ID" value="NZ_JAUSUC010000009.1"/>
</dbReference>
<dbReference type="GO" id="GO:0046983">
    <property type="term" value="F:protein dimerization activity"/>
    <property type="evidence" value="ECO:0007669"/>
    <property type="project" value="InterPro"/>
</dbReference>
<evidence type="ECO:0000313" key="1">
    <source>
        <dbReference type="EMBL" id="MDQ0214662.1"/>
    </source>
</evidence>
<proteinExistence type="predicted"/>
<evidence type="ECO:0000313" key="2">
    <source>
        <dbReference type="Proteomes" id="UP001237207"/>
    </source>
</evidence>
<name>A0AAJ1SZS0_9BACI</name>
<dbReference type="PANTHER" id="PTHR41263">
    <property type="entry name" value="ASPARTYL-PHOSPHATE PHOSPHATASE YISI"/>
    <property type="match status" value="1"/>
</dbReference>
<dbReference type="Proteomes" id="UP001237207">
    <property type="component" value="Unassembled WGS sequence"/>
</dbReference>
<reference evidence="1" key="1">
    <citation type="submission" date="2023-07" db="EMBL/GenBank/DDBJ databases">
        <title>Genomic Encyclopedia of Type Strains, Phase IV (KMG-IV): sequencing the most valuable type-strain genomes for metagenomic binning, comparative biology and taxonomic classification.</title>
        <authorList>
            <person name="Goeker M."/>
        </authorList>
    </citation>
    <scope>NUCLEOTIDE SEQUENCE</scope>
    <source>
        <strain evidence="1">DSM 23947</strain>
    </source>
</reference>
<gene>
    <name evidence="1" type="ORF">J2S13_001059</name>
</gene>
<dbReference type="Pfam" id="PF09388">
    <property type="entry name" value="SpoOE-like"/>
    <property type="match status" value="1"/>
</dbReference>
<dbReference type="Gene3D" id="4.10.280.10">
    <property type="entry name" value="Helix-loop-helix DNA-binding domain"/>
    <property type="match status" value="1"/>
</dbReference>
<dbReference type="InterPro" id="IPR053028">
    <property type="entry name" value="Spo0E-like_phosphatase"/>
</dbReference>
<dbReference type="SUPFAM" id="SSF140500">
    <property type="entry name" value="BAS1536-like"/>
    <property type="match status" value="1"/>
</dbReference>
<dbReference type="InterPro" id="IPR036638">
    <property type="entry name" value="HLH_DNA-bd_sf"/>
</dbReference>
<sequence>MSREKLLKQIENKRNELIGIVANNGLNSPIAIQYSQELDSLLNDYNRLYIKKSSIEKSLVTK</sequence>